<gene>
    <name evidence="6" type="ORF">SAMN05421783_10941</name>
</gene>
<accession>A0A1H2WNH6</accession>
<keyword evidence="3 4" id="KW-0408">Iron</keyword>
<dbReference type="STRING" id="1058.SAMN05421783_10941"/>
<dbReference type="Pfam" id="PF00034">
    <property type="entry name" value="Cytochrom_C"/>
    <property type="match status" value="1"/>
</dbReference>
<feature type="domain" description="Cytochrome c" evidence="5">
    <location>
        <begin position="53"/>
        <end position="137"/>
    </location>
</feature>
<keyword evidence="7" id="KW-1185">Reference proteome</keyword>
<dbReference type="InterPro" id="IPR009056">
    <property type="entry name" value="Cyt_c-like_dom"/>
</dbReference>
<evidence type="ECO:0000256" key="1">
    <source>
        <dbReference type="ARBA" id="ARBA00022617"/>
    </source>
</evidence>
<sequence length="150" mass="16816">MAQVFTKSMARNIFYGGSVFFILLFLALTLDTSFALPERDQRHQLDLSTEVGQRIAKGKELWETNNCIGCHTLLGEGAYFAPELGNIYTRFGNNKEAIKAFIQSRPAMGIPGRRSMPQFNFSNEELDAIAEFLKYSSEINTAGWPPNIQG</sequence>
<keyword evidence="1 4" id="KW-0349">Heme</keyword>
<evidence type="ECO:0000256" key="3">
    <source>
        <dbReference type="ARBA" id="ARBA00023004"/>
    </source>
</evidence>
<dbReference type="SUPFAM" id="SSF46626">
    <property type="entry name" value="Cytochrome c"/>
    <property type="match status" value="1"/>
</dbReference>
<evidence type="ECO:0000256" key="2">
    <source>
        <dbReference type="ARBA" id="ARBA00022723"/>
    </source>
</evidence>
<dbReference type="RefSeq" id="WP_093031499.1">
    <property type="nucleotide sequence ID" value="NZ_FNNZ01000009.1"/>
</dbReference>
<protein>
    <submittedName>
        <fullName evidence="6">Nitric oxide reductase, NorC subunit apoprotein</fullName>
    </submittedName>
</protein>
<evidence type="ECO:0000256" key="4">
    <source>
        <dbReference type="PROSITE-ProRule" id="PRU00433"/>
    </source>
</evidence>
<keyword evidence="2 4" id="KW-0479">Metal-binding</keyword>
<proteinExistence type="predicted"/>
<dbReference type="InterPro" id="IPR036909">
    <property type="entry name" value="Cyt_c-like_dom_sf"/>
</dbReference>
<organism evidence="6 7">
    <name type="scientific">Thiocapsa roseopersicina</name>
    <dbReference type="NCBI Taxonomy" id="1058"/>
    <lineage>
        <taxon>Bacteria</taxon>
        <taxon>Pseudomonadati</taxon>
        <taxon>Pseudomonadota</taxon>
        <taxon>Gammaproteobacteria</taxon>
        <taxon>Chromatiales</taxon>
        <taxon>Chromatiaceae</taxon>
        <taxon>Thiocapsa</taxon>
    </lineage>
</organism>
<dbReference type="Proteomes" id="UP000198816">
    <property type="component" value="Unassembled WGS sequence"/>
</dbReference>
<dbReference type="GO" id="GO:0046872">
    <property type="term" value="F:metal ion binding"/>
    <property type="evidence" value="ECO:0007669"/>
    <property type="project" value="UniProtKB-KW"/>
</dbReference>
<dbReference type="PROSITE" id="PS51007">
    <property type="entry name" value="CYTC"/>
    <property type="match status" value="1"/>
</dbReference>
<evidence type="ECO:0000313" key="6">
    <source>
        <dbReference type="EMBL" id="SDW82036.1"/>
    </source>
</evidence>
<evidence type="ECO:0000259" key="5">
    <source>
        <dbReference type="PROSITE" id="PS51007"/>
    </source>
</evidence>
<dbReference type="GO" id="GO:0009055">
    <property type="term" value="F:electron transfer activity"/>
    <property type="evidence" value="ECO:0007669"/>
    <property type="project" value="InterPro"/>
</dbReference>
<evidence type="ECO:0000313" key="7">
    <source>
        <dbReference type="Proteomes" id="UP000198816"/>
    </source>
</evidence>
<dbReference type="EMBL" id="FNNZ01000009">
    <property type="protein sequence ID" value="SDW82036.1"/>
    <property type="molecule type" value="Genomic_DNA"/>
</dbReference>
<dbReference type="Gene3D" id="1.10.760.10">
    <property type="entry name" value="Cytochrome c-like domain"/>
    <property type="match status" value="1"/>
</dbReference>
<name>A0A1H2WNH6_THIRO</name>
<dbReference type="AlphaFoldDB" id="A0A1H2WNH6"/>
<dbReference type="OrthoDB" id="9809720at2"/>
<dbReference type="GO" id="GO:0020037">
    <property type="term" value="F:heme binding"/>
    <property type="evidence" value="ECO:0007669"/>
    <property type="project" value="InterPro"/>
</dbReference>
<reference evidence="7" key="1">
    <citation type="submission" date="2016-10" db="EMBL/GenBank/DDBJ databases">
        <authorList>
            <person name="Varghese N."/>
            <person name="Submissions S."/>
        </authorList>
    </citation>
    <scope>NUCLEOTIDE SEQUENCE [LARGE SCALE GENOMIC DNA]</scope>
    <source>
        <strain evidence="7">DSM 217</strain>
    </source>
</reference>